<dbReference type="Pfam" id="PF01189">
    <property type="entry name" value="Methyltr_RsmB-F"/>
    <property type="match status" value="1"/>
</dbReference>
<feature type="binding site" evidence="6">
    <location>
        <position position="168"/>
    </location>
    <ligand>
        <name>S-adenosyl-L-methionine</name>
        <dbReference type="ChEBI" id="CHEBI:59789"/>
    </ligand>
</feature>
<dbReference type="GO" id="GO:0008173">
    <property type="term" value="F:RNA methyltransferase activity"/>
    <property type="evidence" value="ECO:0007669"/>
    <property type="project" value="InterPro"/>
</dbReference>
<feature type="binding site" evidence="6">
    <location>
        <position position="141"/>
    </location>
    <ligand>
        <name>S-adenosyl-L-methionine</name>
        <dbReference type="ChEBI" id="CHEBI:59789"/>
    </ligand>
</feature>
<evidence type="ECO:0000256" key="3">
    <source>
        <dbReference type="ARBA" id="ARBA00022679"/>
    </source>
</evidence>
<dbReference type="InterPro" id="IPR029063">
    <property type="entry name" value="SAM-dependent_MTases_sf"/>
</dbReference>
<proteinExistence type="inferred from homology"/>
<keyword evidence="3 6" id="KW-0808">Transferase</keyword>
<keyword evidence="4 6" id="KW-0949">S-adenosyl-L-methionine</keyword>
<name>A0A831RPX6_9GAMM</name>
<evidence type="ECO:0000256" key="4">
    <source>
        <dbReference type="ARBA" id="ARBA00022691"/>
    </source>
</evidence>
<dbReference type="InterPro" id="IPR023267">
    <property type="entry name" value="RCMT"/>
</dbReference>
<dbReference type="Gene3D" id="3.30.70.1170">
    <property type="entry name" value="Sun protein, domain 3"/>
    <property type="match status" value="1"/>
</dbReference>
<evidence type="ECO:0000256" key="2">
    <source>
        <dbReference type="ARBA" id="ARBA00022603"/>
    </source>
</evidence>
<protein>
    <submittedName>
        <fullName evidence="8">RsmB/NOP family class I SAM-dependent RNA methyltransferase</fullName>
    </submittedName>
</protein>
<evidence type="ECO:0000256" key="5">
    <source>
        <dbReference type="ARBA" id="ARBA00022884"/>
    </source>
</evidence>
<gene>
    <name evidence="8" type="ORF">ENI96_14060</name>
</gene>
<dbReference type="CDD" id="cd02440">
    <property type="entry name" value="AdoMet_MTases"/>
    <property type="match status" value="1"/>
</dbReference>
<evidence type="ECO:0000313" key="8">
    <source>
        <dbReference type="EMBL" id="HEB97543.1"/>
    </source>
</evidence>
<dbReference type="SUPFAM" id="SSF53335">
    <property type="entry name" value="S-adenosyl-L-methionine-dependent methyltransferases"/>
    <property type="match status" value="1"/>
</dbReference>
<keyword evidence="2 6" id="KW-0489">Methyltransferase</keyword>
<dbReference type="Proteomes" id="UP000886251">
    <property type="component" value="Unassembled WGS sequence"/>
</dbReference>
<feature type="binding site" evidence="6">
    <location>
        <position position="186"/>
    </location>
    <ligand>
        <name>S-adenosyl-L-methionine</name>
        <dbReference type="ChEBI" id="CHEBI:59789"/>
    </ligand>
</feature>
<keyword evidence="5 6" id="KW-0694">RNA-binding</keyword>
<dbReference type="Pfam" id="PF17125">
    <property type="entry name" value="Methyltr_RsmF_N"/>
    <property type="match status" value="1"/>
</dbReference>
<dbReference type="PRINTS" id="PR02008">
    <property type="entry name" value="RCMTFAMILY"/>
</dbReference>
<dbReference type="AlphaFoldDB" id="A0A831RPX6"/>
<evidence type="ECO:0000259" key="7">
    <source>
        <dbReference type="PROSITE" id="PS51686"/>
    </source>
</evidence>
<evidence type="ECO:0000256" key="1">
    <source>
        <dbReference type="ARBA" id="ARBA00022490"/>
    </source>
</evidence>
<comment type="caution">
    <text evidence="8">The sequence shown here is derived from an EMBL/GenBank/DDBJ whole genome shotgun (WGS) entry which is preliminary data.</text>
</comment>
<dbReference type="InterPro" id="IPR049560">
    <property type="entry name" value="MeTrfase_RsmB-F_NOP2_cat"/>
</dbReference>
<dbReference type="PANTHER" id="PTHR22807:SF61">
    <property type="entry name" value="NOL1_NOP2_SUN FAMILY PROTEIN _ ANTITERMINATION NUSB DOMAIN-CONTAINING PROTEIN"/>
    <property type="match status" value="1"/>
</dbReference>
<dbReference type="InterPro" id="IPR001678">
    <property type="entry name" value="MeTrfase_RsmB-F_NOP2_dom"/>
</dbReference>
<dbReference type="Gene3D" id="3.40.50.150">
    <property type="entry name" value="Vaccinia Virus protein VP39"/>
    <property type="match status" value="1"/>
</dbReference>
<evidence type="ECO:0000256" key="6">
    <source>
        <dbReference type="PROSITE-ProRule" id="PRU01023"/>
    </source>
</evidence>
<comment type="similarity">
    <text evidence="6">Belongs to the class I-like SAM-binding methyltransferase superfamily. RsmB/NOP family.</text>
</comment>
<feature type="active site" description="Nucleophile" evidence="6">
    <location>
        <position position="240"/>
    </location>
</feature>
<dbReference type="PROSITE" id="PS51686">
    <property type="entry name" value="SAM_MT_RSMB_NOP"/>
    <property type="match status" value="1"/>
</dbReference>
<dbReference type="GO" id="GO:0001510">
    <property type="term" value="P:RNA methylation"/>
    <property type="evidence" value="ECO:0007669"/>
    <property type="project" value="InterPro"/>
</dbReference>
<accession>A0A831RPX6</accession>
<feature type="binding site" evidence="6">
    <location>
        <begin position="117"/>
        <end position="123"/>
    </location>
    <ligand>
        <name>S-adenosyl-L-methionine</name>
        <dbReference type="ChEBI" id="CHEBI:59789"/>
    </ligand>
</feature>
<keyword evidence="1" id="KW-0963">Cytoplasm</keyword>
<sequence length="330" mass="36916">MSSTLPQAFLQRLQTILPADLYDTCLRTFDMERPTCFRINPLRGEEAVVRRELEQAGFDLRPISWAPAAYRVEGGQRRALTESSAFAEGRLYIQNPSSMLAPLVLDPVPGETVLDLAAAPGGKTLQMAAMMQNRGRISAVEPVKGRFFRLQANLQRHGVTMVRSYRMDGRAVGRKVPGRFDRVLLDAPCSSEARFRTADPASWAHWSPKKVKESARKQGRLLESAFHSLKPGGRLLYCTCSFAPEENEQVVDGLLRRHGTELRLEPVRLPVDNWIPGLTRWQGRRWDPALARAVRVIPDGEMDGFFLCLLRRRPAAAPDLDGGQSSAPFP</sequence>
<dbReference type="PANTHER" id="PTHR22807">
    <property type="entry name" value="NOP2 YEAST -RELATED NOL1/NOP2/FMU SUN DOMAIN-CONTAINING"/>
    <property type="match status" value="1"/>
</dbReference>
<feature type="domain" description="SAM-dependent MTase RsmB/NOP-type" evidence="7">
    <location>
        <begin position="25"/>
        <end position="313"/>
    </location>
</feature>
<dbReference type="InterPro" id="IPR031341">
    <property type="entry name" value="Methyltr_RsmF_N"/>
</dbReference>
<reference evidence="8" key="1">
    <citation type="journal article" date="2020" name="mSystems">
        <title>Genome- and Community-Level Interaction Insights into Carbon Utilization and Element Cycling Functions of Hydrothermarchaeota in Hydrothermal Sediment.</title>
        <authorList>
            <person name="Zhou Z."/>
            <person name="Liu Y."/>
            <person name="Xu W."/>
            <person name="Pan J."/>
            <person name="Luo Z.H."/>
            <person name="Li M."/>
        </authorList>
    </citation>
    <scope>NUCLEOTIDE SEQUENCE [LARGE SCALE GENOMIC DNA]</scope>
    <source>
        <strain evidence="8">HyVt-443</strain>
    </source>
</reference>
<dbReference type="EMBL" id="DRKP01000178">
    <property type="protein sequence ID" value="HEB97543.1"/>
    <property type="molecule type" value="Genomic_DNA"/>
</dbReference>
<dbReference type="GO" id="GO:0003723">
    <property type="term" value="F:RNA binding"/>
    <property type="evidence" value="ECO:0007669"/>
    <property type="project" value="UniProtKB-UniRule"/>
</dbReference>
<organism evidence="8">
    <name type="scientific">Sedimenticola thiotaurini</name>
    <dbReference type="NCBI Taxonomy" id="1543721"/>
    <lineage>
        <taxon>Bacteria</taxon>
        <taxon>Pseudomonadati</taxon>
        <taxon>Pseudomonadota</taxon>
        <taxon>Gammaproteobacteria</taxon>
        <taxon>Chromatiales</taxon>
        <taxon>Sedimenticolaceae</taxon>
        <taxon>Sedimenticola</taxon>
    </lineage>
</organism>